<evidence type="ECO:0000256" key="3">
    <source>
        <dbReference type="SAM" id="MobiDB-lite"/>
    </source>
</evidence>
<evidence type="ECO:0000313" key="6">
    <source>
        <dbReference type="Proteomes" id="UP001595828"/>
    </source>
</evidence>
<feature type="DNA-binding region" description="OmpR/PhoB-type" evidence="2">
    <location>
        <begin position="24"/>
        <end position="123"/>
    </location>
</feature>
<keyword evidence="1 2" id="KW-0238">DNA-binding</keyword>
<dbReference type="InterPro" id="IPR011990">
    <property type="entry name" value="TPR-like_helical_dom_sf"/>
</dbReference>
<reference evidence="6" key="1">
    <citation type="journal article" date="2019" name="Int. J. Syst. Evol. Microbiol.">
        <title>The Global Catalogue of Microorganisms (GCM) 10K type strain sequencing project: providing services to taxonomists for standard genome sequencing and annotation.</title>
        <authorList>
            <consortium name="The Broad Institute Genomics Platform"/>
            <consortium name="The Broad Institute Genome Sequencing Center for Infectious Disease"/>
            <person name="Wu L."/>
            <person name="Ma J."/>
        </authorList>
    </citation>
    <scope>NUCLEOTIDE SEQUENCE [LARGE SCALE GENOMIC DNA]</scope>
    <source>
        <strain evidence="6">CGMCC 1.12989</strain>
    </source>
</reference>
<feature type="domain" description="OmpR/PhoB-type" evidence="4">
    <location>
        <begin position="24"/>
        <end position="123"/>
    </location>
</feature>
<evidence type="ECO:0000256" key="1">
    <source>
        <dbReference type="ARBA" id="ARBA00023125"/>
    </source>
</evidence>
<protein>
    <submittedName>
        <fullName evidence="5">Winged helix-turn-helix domain-containing protein</fullName>
    </submittedName>
</protein>
<dbReference type="PROSITE" id="PS51755">
    <property type="entry name" value="OMPR_PHOB"/>
    <property type="match status" value="1"/>
</dbReference>
<dbReference type="RefSeq" id="WP_379536971.1">
    <property type="nucleotide sequence ID" value="NZ_JBHSDR010000003.1"/>
</dbReference>
<gene>
    <name evidence="5" type="ORF">ACFO0A_00210</name>
</gene>
<dbReference type="InterPro" id="IPR036388">
    <property type="entry name" value="WH-like_DNA-bd_sf"/>
</dbReference>
<dbReference type="Proteomes" id="UP001595828">
    <property type="component" value="Unassembled WGS sequence"/>
</dbReference>
<dbReference type="CDD" id="cd00383">
    <property type="entry name" value="trans_reg_C"/>
    <property type="match status" value="1"/>
</dbReference>
<feature type="region of interest" description="Disordered" evidence="3">
    <location>
        <begin position="652"/>
        <end position="674"/>
    </location>
</feature>
<comment type="caution">
    <text evidence="5">The sequence shown here is derived from an EMBL/GenBank/DDBJ whole genome shotgun (WGS) entry which is preliminary data.</text>
</comment>
<dbReference type="Gene3D" id="1.25.40.10">
    <property type="entry name" value="Tetratricopeptide repeat domain"/>
    <property type="match status" value="1"/>
</dbReference>
<sequence length="674" mass="72863">MGDEKLQFDFEGAVLPSPVPLAHVPAFTLGPLRVEPALRKLSEASGRSETLEPLVLQLLITFRSALGHTLTRDDLIAACWAGRIVSDDAINRVVSKLRRVLADLGEGAVRLDTVTKVGYRLVVENAGESPATAGRSPTNVPWTRPLHRDTWRKTALAALGLVALGGMGSAAWGILSSARAAEEITIGVEPMAGNAANREDKEFASALTGDLAQMAGAISRASFVEKVGNETRKEDLIVRIAVERDGDQLVARPLLVDGSDGSVLWSDRFATNAGAPDRLREQVAMATAGVMRCGLERSAKVLGDAASIRLFFAACNAVMQRDPARGESLARQIVARRPDVAAGWACLALTTLQAGMVPGTPPQRLAAVRAETRRYALKALALDPHVGRAYEALALAAPQGSEEQFATVAKGIAAEPELPALHRVQSFALFNAGYVRASLAPAQRALALDPTSTIDFGNLQRRLMAVGRIEEARAMQIEAERIWPSEQWVTTDRLLLLRFNQDPREALAELDRVQAKLPARSSIPLLLRREVLARVDPASRDVAAIEREAAAAYAADPINAWTIAAALTRLGYPERALTWMERAPGGENYYQWSSLFTPDTAAIRRDPRFFATIGRLGLLKVWRARHQWPDFCSEPGLRYDCATEAARLERGVDGTVGSPGRTAAKQKSAVSRSV</sequence>
<proteinExistence type="predicted"/>
<dbReference type="Gene3D" id="1.10.10.10">
    <property type="entry name" value="Winged helix-like DNA-binding domain superfamily/Winged helix DNA-binding domain"/>
    <property type="match status" value="1"/>
</dbReference>
<name>A0ABV8RLA6_9SPHN</name>
<keyword evidence="6" id="KW-1185">Reference proteome</keyword>
<evidence type="ECO:0000256" key="2">
    <source>
        <dbReference type="PROSITE-ProRule" id="PRU01091"/>
    </source>
</evidence>
<evidence type="ECO:0000259" key="4">
    <source>
        <dbReference type="PROSITE" id="PS51755"/>
    </source>
</evidence>
<dbReference type="SUPFAM" id="SSF46894">
    <property type="entry name" value="C-terminal effector domain of the bipartite response regulators"/>
    <property type="match status" value="1"/>
</dbReference>
<dbReference type="Pfam" id="PF00486">
    <property type="entry name" value="Trans_reg_C"/>
    <property type="match status" value="1"/>
</dbReference>
<dbReference type="EMBL" id="JBHSDR010000003">
    <property type="protein sequence ID" value="MFC4293474.1"/>
    <property type="molecule type" value="Genomic_DNA"/>
</dbReference>
<dbReference type="InterPro" id="IPR016032">
    <property type="entry name" value="Sig_transdc_resp-reg_C-effctor"/>
</dbReference>
<accession>A0ABV8RLA6</accession>
<dbReference type="InterPro" id="IPR001867">
    <property type="entry name" value="OmpR/PhoB-type_DNA-bd"/>
</dbReference>
<dbReference type="SMART" id="SM00862">
    <property type="entry name" value="Trans_reg_C"/>
    <property type="match status" value="1"/>
</dbReference>
<evidence type="ECO:0000313" key="5">
    <source>
        <dbReference type="EMBL" id="MFC4293474.1"/>
    </source>
</evidence>
<dbReference type="SUPFAM" id="SSF48452">
    <property type="entry name" value="TPR-like"/>
    <property type="match status" value="1"/>
</dbReference>
<organism evidence="5 6">
    <name type="scientific">Novosphingobium tardum</name>
    <dbReference type="NCBI Taxonomy" id="1538021"/>
    <lineage>
        <taxon>Bacteria</taxon>
        <taxon>Pseudomonadati</taxon>
        <taxon>Pseudomonadota</taxon>
        <taxon>Alphaproteobacteria</taxon>
        <taxon>Sphingomonadales</taxon>
        <taxon>Sphingomonadaceae</taxon>
        <taxon>Novosphingobium</taxon>
    </lineage>
</organism>